<dbReference type="MEROPS" id="M16.009"/>
<dbReference type="Gene3D" id="3.30.830.10">
    <property type="entry name" value="Metalloenzyme, LuxS/M16 peptidase-like"/>
    <property type="match status" value="4"/>
</dbReference>
<dbReference type="GO" id="GO:0046872">
    <property type="term" value="F:metal ion binding"/>
    <property type="evidence" value="ECO:0007669"/>
    <property type="project" value="UniProtKB-KW"/>
</dbReference>
<evidence type="ECO:0000256" key="4">
    <source>
        <dbReference type="ARBA" id="ARBA00022723"/>
    </source>
</evidence>
<evidence type="ECO:0000259" key="9">
    <source>
        <dbReference type="SMART" id="SM01264"/>
    </source>
</evidence>
<dbReference type="SMART" id="SM01264">
    <property type="entry name" value="M16C_associated"/>
    <property type="match status" value="1"/>
</dbReference>
<evidence type="ECO:0000256" key="2">
    <source>
        <dbReference type="ARBA" id="ARBA00007261"/>
    </source>
</evidence>
<evidence type="ECO:0000256" key="5">
    <source>
        <dbReference type="ARBA" id="ARBA00022801"/>
    </source>
</evidence>
<proteinExistence type="inferred from homology"/>
<dbReference type="Proteomes" id="UP000035036">
    <property type="component" value="Chromosome"/>
</dbReference>
<evidence type="ECO:0000313" key="10">
    <source>
        <dbReference type="EMBL" id="AJF05920.1"/>
    </source>
</evidence>
<dbReference type="SUPFAM" id="SSF63411">
    <property type="entry name" value="LuxS/MPP-like metallohydrolase"/>
    <property type="match status" value="4"/>
</dbReference>
<dbReference type="PANTHER" id="PTHR43016:SF13">
    <property type="entry name" value="PRESEQUENCE PROTEASE, MITOCHONDRIAL"/>
    <property type="match status" value="1"/>
</dbReference>
<protein>
    <submittedName>
        <fullName evidence="10">Peptidase M16</fullName>
    </submittedName>
</protein>
<dbReference type="GO" id="GO:0004222">
    <property type="term" value="F:metalloendopeptidase activity"/>
    <property type="evidence" value="ECO:0007669"/>
    <property type="project" value="InterPro"/>
</dbReference>
<dbReference type="KEGG" id="gsb:GSUB_04175"/>
<dbReference type="PROSITE" id="PS00143">
    <property type="entry name" value="INSULINASE"/>
    <property type="match status" value="1"/>
</dbReference>
<comment type="similarity">
    <text evidence="2 8">Belongs to the peptidase M16 family.</text>
</comment>
<evidence type="ECO:0000313" key="11">
    <source>
        <dbReference type="Proteomes" id="UP000035036"/>
    </source>
</evidence>
<dbReference type="FunFam" id="3.30.830.10:FF:000009">
    <property type="entry name" value="Presequence protease, mitochondrial"/>
    <property type="match status" value="1"/>
</dbReference>
<dbReference type="Pfam" id="PF00675">
    <property type="entry name" value="Peptidase_M16"/>
    <property type="match status" value="1"/>
</dbReference>
<feature type="domain" description="Peptidase M16C associated" evidence="9">
    <location>
        <begin position="470"/>
        <end position="717"/>
    </location>
</feature>
<dbReference type="InterPro" id="IPR007863">
    <property type="entry name" value="Peptidase_M16_C"/>
</dbReference>
<reference evidence="10 11" key="1">
    <citation type="journal article" date="2015" name="Genome Announc.">
        <title>Genomes of Geoalkalibacter ferrihydriticus Z-0531T and Geoalkalibacter subterraneus Red1T, Two Haloalkaliphilic Metal-Reducing Deltaproteobacteria.</title>
        <authorList>
            <person name="Badalamenti J.P."/>
            <person name="Krajmalnik-Brown R."/>
            <person name="Torres C.I."/>
            <person name="Bond D.R."/>
        </authorList>
    </citation>
    <scope>NUCLEOTIDE SEQUENCE [LARGE SCALE GENOMIC DNA]</scope>
    <source>
        <strain evidence="10 11">Red1</strain>
    </source>
</reference>
<dbReference type="AlphaFoldDB" id="A0A0B5FP99"/>
<dbReference type="Pfam" id="PF22516">
    <property type="entry name" value="PreP_C"/>
    <property type="match status" value="1"/>
</dbReference>
<dbReference type="InterPro" id="IPR055130">
    <property type="entry name" value="PreP_C"/>
</dbReference>
<evidence type="ECO:0000256" key="1">
    <source>
        <dbReference type="ARBA" id="ARBA00001947"/>
    </source>
</evidence>
<dbReference type="PANTHER" id="PTHR43016">
    <property type="entry name" value="PRESEQUENCE PROTEASE"/>
    <property type="match status" value="1"/>
</dbReference>
<dbReference type="OrthoDB" id="9762027at2"/>
<dbReference type="RefSeq" id="WP_040199332.1">
    <property type="nucleotide sequence ID" value="NZ_CP010311.1"/>
</dbReference>
<name>A0A0B5FP99_9BACT</name>
<dbReference type="STRING" id="483547.GSUB_04175"/>
<dbReference type="InterPro" id="IPR011249">
    <property type="entry name" value="Metalloenz_LuxS/M16"/>
</dbReference>
<gene>
    <name evidence="10" type="ORF">GSUB_04175</name>
</gene>
<evidence type="ECO:0000256" key="8">
    <source>
        <dbReference type="RuleBase" id="RU004447"/>
    </source>
</evidence>
<comment type="cofactor">
    <cofactor evidence="1">
        <name>Zn(2+)</name>
        <dbReference type="ChEBI" id="CHEBI:29105"/>
    </cofactor>
</comment>
<evidence type="ECO:0000256" key="3">
    <source>
        <dbReference type="ARBA" id="ARBA00022670"/>
    </source>
</evidence>
<organism evidence="10 11">
    <name type="scientific">Geoalkalibacter subterraneus</name>
    <dbReference type="NCBI Taxonomy" id="483547"/>
    <lineage>
        <taxon>Bacteria</taxon>
        <taxon>Pseudomonadati</taxon>
        <taxon>Thermodesulfobacteriota</taxon>
        <taxon>Desulfuromonadia</taxon>
        <taxon>Desulfuromonadales</taxon>
        <taxon>Geoalkalibacteraceae</taxon>
        <taxon>Geoalkalibacter</taxon>
    </lineage>
</organism>
<keyword evidence="6" id="KW-0862">Zinc</keyword>
<dbReference type="InterPro" id="IPR011765">
    <property type="entry name" value="Pept_M16_N"/>
</dbReference>
<keyword evidence="7" id="KW-0482">Metalloprotease</keyword>
<keyword evidence="3" id="KW-0645">Protease</keyword>
<keyword evidence="11" id="KW-1185">Reference proteome</keyword>
<evidence type="ECO:0000256" key="6">
    <source>
        <dbReference type="ARBA" id="ARBA00022833"/>
    </source>
</evidence>
<accession>A0A0B5FP99</accession>
<sequence length="983" mass="109581">MPEIPSVGQHLHGFEVTAVTPLKEINIDMVQLRHEATGARMVHLANEDSNNLFAVGFRTTPADSTGIAHILEHTVLCGSRRYPVRDPFFSMLKRSLNTFMNALTSSDWTLYPFSSMNEKDFYNLMDIYLDAAFFPLLTEMNFSQEGHRLEFADPLDPSSPLEFKGVVYNEMKGAMSDPSSLLGRRLNRALFPTVTYHHNSGGEPSQIPDLTHADLKAFHAAYYHPSNSWMLSYGNLPLEKHLERIEGKALKEFSRRQVDSAVPPEQRYDQPRKVTETFPIDAGEETARRSMVQLGWLTADISETFERMALDILSILLLGNPAAPLYKALLDSRLGTNLAPGCGYHDDYRTTVFAAGLQGTDPEQAEAIEKLVLQTLEEVAREGFSRERIDGAIHRYEFSHREVTGDSYPYPLVLCMRMMGPWMHCEDPVSPLSISANLKRLRQEIDRGSFFEGLIRKWLLKNPHRVTLTLCPDPEQKEREQQAEKERLEKIRAAMSPEEEQRIVERARALQQAQEAKEDLSCLPTLDLSDIPAEEKAAQYTTSEEAGTPVRWFDQPTNGIVYTIAHFDAGGLPDELQAYVPLFCALLTHIGAAGDSYERIAERIEAGTGGISAAPEVLENPQDTEQIKTLIQVKGKALARNLDKLFDLLGDLLSAPDFSDLDRLATVLGQIRTSLENSIPASGHSYAARAAAARLRPAGRLREAWSGLELVALAKKTAELRGAELEAFAETMKDLARRLLRREGMCCGMVAEQRFFDQGRPALKSFLERLPEKGQELTPPPPFTAQTARLGWAAGMPVSYVTRVFPTVPYTHADSAGLMVLGKLLRSGFLHREIREKGGAYGGMASCNPEAGLLSMLSYRDPHLARTLSVYDQAAQWAAAGEFSDQEVKEAILAVFAELDKPLSPGGKGYREFANATQGLTPQMRRELREKVLATDRGTVRRVAQRYLVEGRDQSVVSVISSEEHLKKANEKLGPQGLEIRKV</sequence>
<dbReference type="GO" id="GO:0006508">
    <property type="term" value="P:proteolysis"/>
    <property type="evidence" value="ECO:0007669"/>
    <property type="project" value="UniProtKB-KW"/>
</dbReference>
<dbReference type="Pfam" id="PF08367">
    <property type="entry name" value="M16C_assoc"/>
    <property type="match status" value="1"/>
</dbReference>
<keyword evidence="5" id="KW-0378">Hydrolase</keyword>
<dbReference type="Pfam" id="PF05193">
    <property type="entry name" value="Peptidase_M16_C"/>
    <property type="match status" value="1"/>
</dbReference>
<dbReference type="InterPro" id="IPR001431">
    <property type="entry name" value="Pept_M16_Zn_BS"/>
</dbReference>
<dbReference type="HOGENOM" id="CLU_009165_1_0_7"/>
<dbReference type="FunFam" id="3.30.830.10:FF:000011">
    <property type="entry name" value="Presequence protease, mitochondrial"/>
    <property type="match status" value="1"/>
</dbReference>
<keyword evidence="4" id="KW-0479">Metal-binding</keyword>
<dbReference type="InterPro" id="IPR013578">
    <property type="entry name" value="Peptidase_M16C_assoc"/>
</dbReference>
<evidence type="ECO:0000256" key="7">
    <source>
        <dbReference type="ARBA" id="ARBA00023049"/>
    </source>
</evidence>
<dbReference type="EMBL" id="CP010311">
    <property type="protein sequence ID" value="AJF05920.1"/>
    <property type="molecule type" value="Genomic_DNA"/>
</dbReference>